<gene>
    <name evidence="1" type="ORF">ABVT43_13020</name>
</gene>
<dbReference type="Pfam" id="PF06271">
    <property type="entry name" value="RDD"/>
    <property type="match status" value="1"/>
</dbReference>
<accession>A0ABV2BVY3</accession>
<sequence length="172" mass="19164">MAKSNTKATSSSSSQTKITVQLASFFKRLIAWVYDLLGGLAVFILALTAGLALINLIAIPFNVDGEQLSLMISQNPLWSVYLLLCVQYYYVWCWVKGGQTVGMRAWRLKVCKPDGQLLDWKEGYLRSLASLGGIGTIWALIDKDKRGLQDLVCNSRVIQLPKNLPTEKKPLI</sequence>
<proteinExistence type="predicted"/>
<comment type="caution">
    <text evidence="1">The sequence shown here is derived from an EMBL/GenBank/DDBJ whole genome shotgun (WGS) entry which is preliminary data.</text>
</comment>
<dbReference type="PANTHER" id="PTHR36115:SF10">
    <property type="entry name" value="RDD DOMAIN-CONTAINING PROTEIN"/>
    <property type="match status" value="1"/>
</dbReference>
<organism evidence="1 2">
    <name type="scientific">Aliikangiella maris</name>
    <dbReference type="NCBI Taxonomy" id="3162458"/>
    <lineage>
        <taxon>Bacteria</taxon>
        <taxon>Pseudomonadati</taxon>
        <taxon>Pseudomonadota</taxon>
        <taxon>Gammaproteobacteria</taxon>
        <taxon>Oceanospirillales</taxon>
        <taxon>Pleioneaceae</taxon>
        <taxon>Aliikangiella</taxon>
    </lineage>
</organism>
<dbReference type="Proteomes" id="UP001548189">
    <property type="component" value="Unassembled WGS sequence"/>
</dbReference>
<evidence type="ECO:0000313" key="1">
    <source>
        <dbReference type="EMBL" id="MET1256054.1"/>
    </source>
</evidence>
<dbReference type="InterPro" id="IPR010432">
    <property type="entry name" value="RDD"/>
</dbReference>
<evidence type="ECO:0000313" key="2">
    <source>
        <dbReference type="Proteomes" id="UP001548189"/>
    </source>
</evidence>
<name>A0ABV2BVY3_9GAMM</name>
<protein>
    <submittedName>
        <fullName evidence="1">RDD family protein</fullName>
    </submittedName>
</protein>
<keyword evidence="2" id="KW-1185">Reference proteome</keyword>
<dbReference type="EMBL" id="JBEVCJ010000016">
    <property type="protein sequence ID" value="MET1256054.1"/>
    <property type="molecule type" value="Genomic_DNA"/>
</dbReference>
<dbReference type="PANTHER" id="PTHR36115">
    <property type="entry name" value="PROLINE-RICH ANTIGEN HOMOLOG-RELATED"/>
    <property type="match status" value="1"/>
</dbReference>
<reference evidence="1 2" key="1">
    <citation type="submission" date="2024-06" db="EMBL/GenBank/DDBJ databases">
        <authorList>
            <person name="Li F."/>
        </authorList>
    </citation>
    <scope>NUCLEOTIDE SEQUENCE [LARGE SCALE GENOMIC DNA]</scope>
    <source>
        <strain evidence="1 2">GXAS 311</strain>
    </source>
</reference>
<dbReference type="InterPro" id="IPR051791">
    <property type="entry name" value="Pra-immunoreactive"/>
</dbReference>